<feature type="compositionally biased region" description="Basic and acidic residues" evidence="8">
    <location>
        <begin position="420"/>
        <end position="449"/>
    </location>
</feature>
<feature type="region of interest" description="Disordered" evidence="8">
    <location>
        <begin position="1194"/>
        <end position="1247"/>
    </location>
</feature>
<feature type="compositionally biased region" description="Basic and acidic residues" evidence="8">
    <location>
        <begin position="123"/>
        <end position="134"/>
    </location>
</feature>
<evidence type="ECO:0008006" key="12">
    <source>
        <dbReference type="Google" id="ProtNLM"/>
    </source>
</evidence>
<feature type="compositionally biased region" description="Low complexity" evidence="8">
    <location>
        <begin position="1451"/>
        <end position="1464"/>
    </location>
</feature>
<dbReference type="Gene3D" id="1.10.10.60">
    <property type="entry name" value="Homeodomain-like"/>
    <property type="match status" value="1"/>
</dbReference>
<feature type="compositionally biased region" description="Polar residues" evidence="8">
    <location>
        <begin position="1663"/>
        <end position="1691"/>
    </location>
</feature>
<dbReference type="Pfam" id="PF07529">
    <property type="entry name" value="HSA"/>
    <property type="match status" value="1"/>
</dbReference>
<comment type="subunit">
    <text evidence="7">Component of the NuA4 histone acetyltransferase complex. Interacts with ARP4 and SWC4, and (via HSA domain) with TAF14 and TAF14B.</text>
</comment>
<feature type="compositionally biased region" description="Polar residues" evidence="8">
    <location>
        <begin position="1217"/>
        <end position="1242"/>
    </location>
</feature>
<dbReference type="GO" id="GO:0003677">
    <property type="term" value="F:DNA binding"/>
    <property type="evidence" value="ECO:0007669"/>
    <property type="project" value="UniProtKB-KW"/>
</dbReference>
<reference evidence="11" key="1">
    <citation type="submission" date="2016-07" db="EMBL/GenBank/DDBJ databases">
        <title>De novo transcriptome assembly of four accessions of the metal hyperaccumulator plant Noccaea caerulescens.</title>
        <authorList>
            <person name="Blande D."/>
            <person name="Halimaa P."/>
            <person name="Tervahauta A.I."/>
            <person name="Aarts M.G."/>
            <person name="Karenlampi S.O."/>
        </authorList>
    </citation>
    <scope>NUCLEOTIDE SEQUENCE</scope>
</reference>
<evidence type="ECO:0000256" key="5">
    <source>
        <dbReference type="ARBA" id="ARBA00023242"/>
    </source>
</evidence>
<comment type="subcellular location">
    <subcellularLocation>
        <location evidence="1">Nucleus</location>
    </subcellularLocation>
</comment>
<feature type="compositionally biased region" description="Polar residues" evidence="8">
    <location>
        <begin position="1535"/>
        <end position="1557"/>
    </location>
</feature>
<evidence type="ECO:0000256" key="6">
    <source>
        <dbReference type="ARBA" id="ARBA00057743"/>
    </source>
</evidence>
<feature type="compositionally biased region" description="Pro residues" evidence="8">
    <location>
        <begin position="1494"/>
        <end position="1505"/>
    </location>
</feature>
<feature type="domain" description="HSA" evidence="10">
    <location>
        <begin position="540"/>
        <end position="618"/>
    </location>
</feature>
<feature type="region of interest" description="Disordered" evidence="8">
    <location>
        <begin position="1732"/>
        <end position="1903"/>
    </location>
</feature>
<evidence type="ECO:0000259" key="9">
    <source>
        <dbReference type="PROSITE" id="PS50090"/>
    </source>
</evidence>
<gene>
    <name evidence="11" type="ORF">GA_TR9774_c5_g1_i1_g.31149</name>
</gene>
<feature type="region of interest" description="Disordered" evidence="8">
    <location>
        <begin position="307"/>
        <end position="330"/>
    </location>
</feature>
<dbReference type="GO" id="GO:0009909">
    <property type="term" value="P:regulation of flower development"/>
    <property type="evidence" value="ECO:0007669"/>
    <property type="project" value="UniProtKB-ARBA"/>
</dbReference>
<dbReference type="GO" id="GO:0006325">
    <property type="term" value="P:chromatin organization"/>
    <property type="evidence" value="ECO:0007669"/>
    <property type="project" value="UniProtKB-KW"/>
</dbReference>
<dbReference type="InterPro" id="IPR009057">
    <property type="entry name" value="Homeodomain-like_sf"/>
</dbReference>
<keyword evidence="4" id="KW-0238">DNA-binding</keyword>
<keyword evidence="3" id="KW-0156">Chromatin regulator</keyword>
<dbReference type="PROSITE" id="PS50090">
    <property type="entry name" value="MYB_LIKE"/>
    <property type="match status" value="1"/>
</dbReference>
<feature type="domain" description="Myb-like" evidence="9">
    <location>
        <begin position="1017"/>
        <end position="1075"/>
    </location>
</feature>
<feature type="compositionally biased region" description="Low complexity" evidence="8">
    <location>
        <begin position="1692"/>
        <end position="1704"/>
    </location>
</feature>
<feature type="compositionally biased region" description="Polar residues" evidence="8">
    <location>
        <begin position="1869"/>
        <end position="1884"/>
    </location>
</feature>
<feature type="compositionally biased region" description="Polar residues" evidence="8">
    <location>
        <begin position="59"/>
        <end position="72"/>
    </location>
</feature>
<dbReference type="SMART" id="SM00573">
    <property type="entry name" value="HSA"/>
    <property type="match status" value="1"/>
</dbReference>
<evidence type="ECO:0000256" key="3">
    <source>
        <dbReference type="ARBA" id="ARBA00022853"/>
    </source>
</evidence>
<organism evidence="11">
    <name type="scientific">Noccaea caerulescens</name>
    <name type="common">Alpine penny-cress</name>
    <name type="synonym">Thlaspi caerulescens</name>
    <dbReference type="NCBI Taxonomy" id="107243"/>
    <lineage>
        <taxon>Eukaryota</taxon>
        <taxon>Viridiplantae</taxon>
        <taxon>Streptophyta</taxon>
        <taxon>Embryophyta</taxon>
        <taxon>Tracheophyta</taxon>
        <taxon>Spermatophyta</taxon>
        <taxon>Magnoliopsida</taxon>
        <taxon>eudicotyledons</taxon>
        <taxon>Gunneridae</taxon>
        <taxon>Pentapetalae</taxon>
        <taxon>rosids</taxon>
        <taxon>malvids</taxon>
        <taxon>Brassicales</taxon>
        <taxon>Brassicaceae</taxon>
        <taxon>Coluteocarpeae</taxon>
        <taxon>Noccaea</taxon>
    </lineage>
</organism>
<feature type="compositionally biased region" description="Low complexity" evidence="8">
    <location>
        <begin position="1483"/>
        <end position="1493"/>
    </location>
</feature>
<dbReference type="SUPFAM" id="SSF46689">
    <property type="entry name" value="Homeodomain-like"/>
    <property type="match status" value="1"/>
</dbReference>
<feature type="compositionally biased region" description="Basic and acidic residues" evidence="8">
    <location>
        <begin position="73"/>
        <end position="87"/>
    </location>
</feature>
<feature type="compositionally biased region" description="Basic and acidic residues" evidence="8">
    <location>
        <begin position="1739"/>
        <end position="1749"/>
    </location>
</feature>
<dbReference type="InterPro" id="IPR044798">
    <property type="entry name" value="EAF1A/B"/>
</dbReference>
<evidence type="ECO:0000256" key="1">
    <source>
        <dbReference type="ARBA" id="ARBA00004123"/>
    </source>
</evidence>
<evidence type="ECO:0000256" key="8">
    <source>
        <dbReference type="SAM" id="MobiDB-lite"/>
    </source>
</evidence>
<name>A0A1J3E5E6_NOCCA</name>
<feature type="region of interest" description="Disordered" evidence="8">
    <location>
        <begin position="48"/>
        <end position="221"/>
    </location>
</feature>
<feature type="region of interest" description="Disordered" evidence="8">
    <location>
        <begin position="810"/>
        <end position="914"/>
    </location>
</feature>
<dbReference type="CDD" id="cd00167">
    <property type="entry name" value="SANT"/>
    <property type="match status" value="1"/>
</dbReference>
<feature type="region of interest" description="Disordered" evidence="8">
    <location>
        <begin position="408"/>
        <end position="452"/>
    </location>
</feature>
<feature type="compositionally biased region" description="Polar residues" evidence="8">
    <location>
        <begin position="1426"/>
        <end position="1438"/>
    </location>
</feature>
<accession>A0A1J3E5E6</accession>
<dbReference type="InterPro" id="IPR001005">
    <property type="entry name" value="SANT/Myb"/>
</dbReference>
<protein>
    <recommendedName>
        <fullName evidence="12">Chromatin modification-related protein EAF1 B</fullName>
    </recommendedName>
</protein>
<feature type="region of interest" description="Disordered" evidence="8">
    <location>
        <begin position="362"/>
        <end position="383"/>
    </location>
</feature>
<evidence type="ECO:0000313" key="11">
    <source>
        <dbReference type="EMBL" id="JAU26647.1"/>
    </source>
</evidence>
<evidence type="ECO:0000256" key="2">
    <source>
        <dbReference type="ARBA" id="ARBA00008913"/>
    </source>
</evidence>
<dbReference type="GO" id="GO:0005634">
    <property type="term" value="C:nucleus"/>
    <property type="evidence" value="ECO:0007669"/>
    <property type="project" value="UniProtKB-SubCell"/>
</dbReference>
<comment type="function">
    <text evidence="6">Component of the NuA4 histone acetyltransferase complex which is involved in transcriptional activation of selected genes principally by acetylation of nucleosomal histone H4 and H2A.</text>
</comment>
<feature type="compositionally biased region" description="Polar residues" evidence="8">
    <location>
        <begin position="1753"/>
        <end position="1777"/>
    </location>
</feature>
<evidence type="ECO:0000256" key="4">
    <source>
        <dbReference type="ARBA" id="ARBA00023125"/>
    </source>
</evidence>
<comment type="similarity">
    <text evidence="2">Belongs to the EAF1 family.</text>
</comment>
<evidence type="ECO:0000259" key="10">
    <source>
        <dbReference type="PROSITE" id="PS51204"/>
    </source>
</evidence>
<feature type="compositionally biased region" description="Polar residues" evidence="8">
    <location>
        <begin position="89"/>
        <end position="100"/>
    </location>
</feature>
<feature type="compositionally biased region" description="Low complexity" evidence="8">
    <location>
        <begin position="1506"/>
        <end position="1515"/>
    </location>
</feature>
<dbReference type="SMART" id="SM00717">
    <property type="entry name" value="SANT"/>
    <property type="match status" value="1"/>
</dbReference>
<dbReference type="GO" id="GO:0048510">
    <property type="term" value="P:regulation of timing of transition from vegetative to reproductive phase"/>
    <property type="evidence" value="ECO:0007669"/>
    <property type="project" value="UniProtKB-ARBA"/>
</dbReference>
<feature type="compositionally biased region" description="Polar residues" evidence="8">
    <location>
        <begin position="1516"/>
        <end position="1526"/>
    </location>
</feature>
<sequence length="1903" mass="205767">MGGVIDSGGGIGVKTSLHRTAIEKAQAELRQEYDVREERRRELEFLEKGGNPLDFKFGNATSQSVQSTSLTDKQADHFLKSEVKDSLPRTASQHGDSVESSGRPGVSIVSEPNTADNLLLFDAEDKSLEGERNSKYPNKRSRTSESERSLKANNPRNTKETEDSAIFRPYARRNRSKVNRDPARSSSTEVTQTRRETVDVKVSSSEAGNHKNKHAAAVPCPSSATSNGNMILKDVAPSNLLKTEDDVLVVRESTATTKKSPVKEKVDILCGKSSADVASREAGLTGVKADVVSASTIIDSLSAVVTGSQETNSTQLNGLGDPREEKESSKNIAAVGEKGLDQESSHANNIEVDVDTKIGVHREDESDSNGMPVQSASREEGILNPTVAEMAGTKSEEEAGDTTIIVSEHNSGDQSQTKSPKVENEGHKTTAELHNEKTCSETEIKKQDDLETLQTDTKVTSELPDTSDGSLCPQKSQAAAETNTCIVSENVLSEPGITALKHMHSLDVGSGIVDTSKEDSILEQARIIKAKRQRMAEFSFGTVPVEVRTKSQWDFVLEEMAWLANDFAQERLWKMTAAAQICHRVALTSQLRFEEQIQHIKLKKIASFLSNAILKFWSSVEVPGELEEISLGTEKETCQESNCENGRKCLAAGVKEYASRFLKYNNSYIPYHSAVPSTPENMFDPETLDVSMVDQLTEESLFYSVPSGAMEVYHKSIETHLARCVYEHSMQEEVDTSAYDAAGGYNLTAFDEDEGETSTYYYPGAFECSKSFNLSHKKRKNLMKSHSARSYDLGADLPYVNYTGGSNSSNLMARRPASNMNVGSVPTRRVRTASRQRIVSPFGCATTGSLQGPSKTDASSGDTSSFQDEQSSLHGGSAVQKGTEVESRGNFEKQLPYDMAETSGKPKKKKKTHLGSAYDQTWHLDSSVHTEQKDNWKKRAENHFDMNGLYGPHSAKKQKTTKQLVENNFNCAIPLTGSIPSPAASQMSNMSNPNKSIKFIGGRDRARKIKGMKISPGQHGSENPWSLFEDQALVVLVHDMGPNWELISDAMNCTLKIKCIYRNPIECKERHKILMDKTAGDGADSAEDSGTSQSYPSTLPGIPKGSARQLFQRLQGPMEEDTLKCHFEKICLIGKKLHCRKTQNDGRDPKQIVPVHNSQVMALSQVFPNNLNGGVLTPLDICDAPSTSGQDLFSLENQGPHPGHPMLNQGTPVLPTSGANPSTPGSSGVVHGNNSPTTSGLHSASVRDGRFNVPRGSLPLDEQHRLQQYNQMSSGRNLQQPSLSTPGAVAGHRMVPGGNAMGVSGMNRGTPMPRPGFQGMGSPAMPNTGSMLSSGMVGIPNTGNIHPGGGVSQGNSMLRPREAVQHMMRMQAAQGNSQGIPAFSSLSSGFTNQTTPGQAFPGHLPQPHQMSQQSHVLGNAHHPHLQSPSHASHATGAQQKAFALRQRQMHQRYVQQQQQLQQQQFPASGTILPHGQQQPQGTSVSSSPQNSPQTQPPVSPQPLSLPPVSTSPSVNAMAQQNPQKSQLPLHGLGRNPQSGASGVNNQAGKPLNNQAGKQRQRQLQQQSGRQHPHQRQPTQGQQQNKQLKGMGRGNTIHQNITVDQSHLNGLTMAPGNQAIEKGEAVVPVRPDQQSNAGTATSTHLQSKPIVPPQQLPKAFPGASSPSQQQQMQLHSGSSVQGQSSPTTPCNIVSTSTTSTTPAVAPSNHQHLLIHQKQRNQVQSTAQRVVHHNHVGNSDLSRKSQAERIARVPQSVTNTTQTASMSTNKGISQANNDSKNIKAVGSTTPVPSLNAMEPPSTAASVESPAPEVVNSSNTDSAGSDPATAPNQGLAQKHLPGGLPSQGLKGVIQRQQSLPPVDKRPKLPDQLTVQNQKHLASDQQPQLEKEAQELSSPKPPDTKVE</sequence>
<feature type="region of interest" description="Disordered" evidence="8">
    <location>
        <begin position="1372"/>
        <end position="1591"/>
    </location>
</feature>
<dbReference type="PANTHER" id="PTHR46774:SF3">
    <property type="entry name" value="CHROMATIN MODIFICATION-RELATED PROTEIN EAF1 A-RELATED"/>
    <property type="match status" value="1"/>
</dbReference>
<proteinExistence type="inferred from homology"/>
<dbReference type="InterPro" id="IPR014012">
    <property type="entry name" value="HSA_dom"/>
</dbReference>
<feature type="region of interest" description="Disordered" evidence="8">
    <location>
        <begin position="1079"/>
        <end position="1103"/>
    </location>
</feature>
<feature type="compositionally biased region" description="Polar residues" evidence="8">
    <location>
        <begin position="1373"/>
        <end position="1397"/>
    </location>
</feature>
<feature type="compositionally biased region" description="Low complexity" evidence="8">
    <location>
        <begin position="1561"/>
        <end position="1583"/>
    </location>
</feature>
<keyword evidence="5" id="KW-0539">Nucleus</keyword>
<feature type="compositionally biased region" description="Polar residues" evidence="8">
    <location>
        <begin position="1631"/>
        <end position="1645"/>
    </location>
</feature>
<dbReference type="EMBL" id="GEVI01005673">
    <property type="protein sequence ID" value="JAU26647.1"/>
    <property type="molecule type" value="Transcribed_RNA"/>
</dbReference>
<feature type="compositionally biased region" description="Polar residues" evidence="8">
    <location>
        <begin position="307"/>
        <end position="317"/>
    </location>
</feature>
<dbReference type="FunFam" id="1.10.10.60:FF:000578">
    <property type="entry name" value="Helicase/SANT-associated, DNA binding protein"/>
    <property type="match status" value="1"/>
</dbReference>
<feature type="compositionally biased region" description="Polar residues" evidence="8">
    <location>
        <begin position="1088"/>
        <end position="1097"/>
    </location>
</feature>
<dbReference type="PROSITE" id="PS51204">
    <property type="entry name" value="HSA"/>
    <property type="match status" value="1"/>
</dbReference>
<evidence type="ECO:0000256" key="7">
    <source>
        <dbReference type="ARBA" id="ARBA00062794"/>
    </source>
</evidence>
<feature type="region of interest" description="Disordered" evidence="8">
    <location>
        <begin position="1631"/>
        <end position="1704"/>
    </location>
</feature>
<dbReference type="PANTHER" id="PTHR46774">
    <property type="entry name" value="CHROMATIN MODIFICATION-RELATED PROTEIN EAF1 A-RELATED"/>
    <property type="match status" value="1"/>
</dbReference>
<feature type="compositionally biased region" description="Polar residues" evidence="8">
    <location>
        <begin position="846"/>
        <end position="874"/>
    </location>
</feature>
<dbReference type="GO" id="GO:0035267">
    <property type="term" value="C:NuA4 histone acetyltransferase complex"/>
    <property type="evidence" value="ECO:0007669"/>
    <property type="project" value="InterPro"/>
</dbReference>
<feature type="compositionally biased region" description="Polar residues" evidence="8">
    <location>
        <begin position="408"/>
        <end position="419"/>
    </location>
</feature>